<dbReference type="Ensembl" id="ENSSPUT00000013090.1">
    <property type="protein sequence ID" value="ENSSPUP00000012278.1"/>
    <property type="gene ID" value="ENSSPUG00000009408.1"/>
</dbReference>
<dbReference type="AlphaFoldDB" id="A0A8D0L6H4"/>
<dbReference type="GeneTree" id="ENSGT00390000000909"/>
<sequence>MEADPTHSEEMPSLLWGLDPVFSAFARLYIKDIHGMKESKQVSGIFFYNGHPIRQVDVVGTVVLTKERDA</sequence>
<evidence type="ECO:0000313" key="2">
    <source>
        <dbReference type="Proteomes" id="UP000694392"/>
    </source>
</evidence>
<protein>
    <submittedName>
        <fullName evidence="1">Uncharacterized protein</fullName>
    </submittedName>
</protein>
<dbReference type="Ensembl" id="ENSSPUT00000013085.1">
    <property type="protein sequence ID" value="ENSSPUP00000012273.1"/>
    <property type="gene ID" value="ENSSPUG00000009408.1"/>
</dbReference>
<reference evidence="1" key="1">
    <citation type="submission" date="2025-05" db="UniProtKB">
        <authorList>
            <consortium name="Ensembl"/>
        </authorList>
    </citation>
    <scope>IDENTIFICATION</scope>
</reference>
<accession>A0A8D0L6H4</accession>
<organism evidence="1 2">
    <name type="scientific">Sphenodon punctatus</name>
    <name type="common">Tuatara</name>
    <name type="synonym">Hatteria punctata</name>
    <dbReference type="NCBI Taxonomy" id="8508"/>
    <lineage>
        <taxon>Eukaryota</taxon>
        <taxon>Metazoa</taxon>
        <taxon>Chordata</taxon>
        <taxon>Craniata</taxon>
        <taxon>Vertebrata</taxon>
        <taxon>Euteleostomi</taxon>
        <taxon>Lepidosauria</taxon>
        <taxon>Sphenodontia</taxon>
        <taxon>Sphenodontidae</taxon>
        <taxon>Sphenodon</taxon>
    </lineage>
</organism>
<evidence type="ECO:0000313" key="1">
    <source>
        <dbReference type="Ensembl" id="ENSSPUP00000012278.1"/>
    </source>
</evidence>
<proteinExistence type="predicted"/>
<dbReference type="Proteomes" id="UP000694392">
    <property type="component" value="Unplaced"/>
</dbReference>
<dbReference type="Gene3D" id="2.40.50.140">
    <property type="entry name" value="Nucleic acid-binding proteins"/>
    <property type="match status" value="1"/>
</dbReference>
<dbReference type="InterPro" id="IPR012340">
    <property type="entry name" value="NA-bd_OB-fold"/>
</dbReference>
<name>A0A8D0L6H4_SPHPU</name>
<keyword evidence="2" id="KW-1185">Reference proteome</keyword>